<keyword evidence="8" id="KW-1185">Reference proteome</keyword>
<keyword evidence="6" id="KW-0378">Hydrolase</keyword>
<dbReference type="Proteomes" id="UP000028531">
    <property type="component" value="Unassembled WGS sequence"/>
</dbReference>
<reference evidence="5 7" key="1">
    <citation type="submission" date="2014-07" db="EMBL/GenBank/DDBJ databases">
        <title>Draft genome sequence of Nonlabens ulvanivorans, an ulvan degrading bacterium.</title>
        <authorList>
            <person name="Kopel M."/>
            <person name="Helbert W."/>
            <person name="Henrissat B."/>
            <person name="Doniger T."/>
            <person name="Banin E."/>
        </authorList>
    </citation>
    <scope>NUCLEOTIDE SEQUENCE [LARGE SCALE GENOMIC DNA]</scope>
    <source>
        <strain evidence="5 7">PLR</strain>
    </source>
</reference>
<dbReference type="OrthoDB" id="9801795at2"/>
<accession>A0A084JYU8</accession>
<proteinExistence type="inferred from homology"/>
<name>A0A084JYU8_NONUL</name>
<dbReference type="Pfam" id="PF13336">
    <property type="entry name" value="AcetylCoA_hyd_C"/>
    <property type="match status" value="1"/>
</dbReference>
<keyword evidence="2 5" id="KW-0808">Transferase</keyword>
<dbReference type="GO" id="GO:0016787">
    <property type="term" value="F:hydrolase activity"/>
    <property type="evidence" value="ECO:0007669"/>
    <property type="project" value="UniProtKB-KW"/>
</dbReference>
<dbReference type="GO" id="GO:0008775">
    <property type="term" value="F:acetate CoA-transferase activity"/>
    <property type="evidence" value="ECO:0007669"/>
    <property type="project" value="InterPro"/>
</dbReference>
<dbReference type="InterPro" id="IPR003702">
    <property type="entry name" value="ActCoA_hydro_N"/>
</dbReference>
<dbReference type="InterPro" id="IPR038460">
    <property type="entry name" value="AcetylCoA_hyd_C_sf"/>
</dbReference>
<dbReference type="SUPFAM" id="SSF100950">
    <property type="entry name" value="NagB/RpiA/CoA transferase-like"/>
    <property type="match status" value="2"/>
</dbReference>
<evidence type="ECO:0000313" key="8">
    <source>
        <dbReference type="Proteomes" id="UP000239997"/>
    </source>
</evidence>
<dbReference type="RefSeq" id="WP_036580150.1">
    <property type="nucleotide sequence ID" value="NZ_JPJI01000023.1"/>
</dbReference>
<comment type="caution">
    <text evidence="5">The sequence shown here is derived from an EMBL/GenBank/DDBJ whole genome shotgun (WGS) entry which is preliminary data.</text>
</comment>
<dbReference type="PANTHER" id="PTHR21432:SF20">
    <property type="entry name" value="ACETYL-COA HYDROLASE"/>
    <property type="match status" value="1"/>
</dbReference>
<evidence type="ECO:0000313" key="6">
    <source>
        <dbReference type="EMBL" id="PRX13121.1"/>
    </source>
</evidence>
<dbReference type="Gene3D" id="3.40.1080.10">
    <property type="entry name" value="Glutaconate Coenzyme A-transferase"/>
    <property type="match status" value="1"/>
</dbReference>
<gene>
    <name evidence="5" type="ORF">IL45_03010</name>
    <name evidence="6" type="ORF">LY02_02181</name>
</gene>
<evidence type="ECO:0000259" key="4">
    <source>
        <dbReference type="Pfam" id="PF13336"/>
    </source>
</evidence>
<dbReference type="InterPro" id="IPR046433">
    <property type="entry name" value="ActCoA_hydro"/>
</dbReference>
<dbReference type="PANTHER" id="PTHR21432">
    <property type="entry name" value="ACETYL-COA HYDROLASE-RELATED"/>
    <property type="match status" value="1"/>
</dbReference>
<comment type="similarity">
    <text evidence="1">Belongs to the acetyl-CoA hydrolase/transferase family.</text>
</comment>
<dbReference type="Gene3D" id="3.30.750.70">
    <property type="entry name" value="4-hydroxybutyrate coenzyme like domains"/>
    <property type="match status" value="1"/>
</dbReference>
<evidence type="ECO:0000256" key="2">
    <source>
        <dbReference type="ARBA" id="ARBA00022679"/>
    </source>
</evidence>
<sequence>MTMGLNIITPAEAVKNISSGQRLFFQGAAMTPNLLIDALCHRYKELNDVEIIQVHTEGNTLYTQSPYRDSFNINSCFVGGNVRGAVNGGNGDYIPIFLSEIHLLFRRNILPIDVAFIQVSPPDVHGYCSLGTSVDITLPAVQTAKTVIAQINPNVPRTHGDGIIHVRDIDFAVEGEHHLSISNSAIISDIEARIGANVANLIEDGATLQMGIGNIPNAVLNNLGNHKRLGIHTEMFSDGILPLVESGVITGEEKEVKTGKIVTCFAVGSQKLYDFVNDNPLVHFKEAAYTNDTAIIRRNPKVTAINSAIEIDLTGQVCADTIGNRQYSGVGGQMDFIRGASLSQGGKPIFAMTAATAKGISKITPYLKQGAGVTTTRAHVHYVVTEYGVADLFGKNLKQRAKALIEIAHPNFREELNREAFERFGSSFLKQS</sequence>
<evidence type="ECO:0000259" key="3">
    <source>
        <dbReference type="Pfam" id="PF02550"/>
    </source>
</evidence>
<dbReference type="EMBL" id="JPJI01000023">
    <property type="protein sequence ID" value="KEZ94132.1"/>
    <property type="molecule type" value="Genomic_DNA"/>
</dbReference>
<dbReference type="InterPro" id="IPR026888">
    <property type="entry name" value="AcetylCoA_hyd_C"/>
</dbReference>
<dbReference type="Proteomes" id="UP000239997">
    <property type="component" value="Unassembled WGS sequence"/>
</dbReference>
<dbReference type="Gene3D" id="3.40.1080.20">
    <property type="entry name" value="Acetyl-CoA hydrolase/transferase C-terminal domain"/>
    <property type="match status" value="1"/>
</dbReference>
<feature type="domain" description="Acetyl-CoA hydrolase/transferase N-terminal" evidence="3">
    <location>
        <begin position="8"/>
        <end position="175"/>
    </location>
</feature>
<feature type="domain" description="Acetyl-CoA hydrolase/transferase C-terminal" evidence="4">
    <location>
        <begin position="268"/>
        <end position="420"/>
    </location>
</feature>
<dbReference type="Pfam" id="PF02550">
    <property type="entry name" value="AcetylCoA_hydro"/>
    <property type="match status" value="1"/>
</dbReference>
<evidence type="ECO:0000313" key="7">
    <source>
        <dbReference type="Proteomes" id="UP000028531"/>
    </source>
</evidence>
<evidence type="ECO:0000256" key="1">
    <source>
        <dbReference type="ARBA" id="ARBA00009632"/>
    </source>
</evidence>
<dbReference type="InterPro" id="IPR037171">
    <property type="entry name" value="NagB/RpiA_transferase-like"/>
</dbReference>
<dbReference type="EMBL" id="PVNA01000004">
    <property type="protein sequence ID" value="PRX13121.1"/>
    <property type="molecule type" value="Genomic_DNA"/>
</dbReference>
<organism evidence="5 7">
    <name type="scientific">Nonlabens ulvanivorans</name>
    <name type="common">Persicivirga ulvanivorans</name>
    <dbReference type="NCBI Taxonomy" id="906888"/>
    <lineage>
        <taxon>Bacteria</taxon>
        <taxon>Pseudomonadati</taxon>
        <taxon>Bacteroidota</taxon>
        <taxon>Flavobacteriia</taxon>
        <taxon>Flavobacteriales</taxon>
        <taxon>Flavobacteriaceae</taxon>
        <taxon>Nonlabens</taxon>
    </lineage>
</organism>
<reference evidence="6 8" key="2">
    <citation type="submission" date="2018-03" db="EMBL/GenBank/DDBJ databases">
        <title>Genomic Encyclopedia of Archaeal and Bacterial Type Strains, Phase II (KMG-II): from individual species to whole genera.</title>
        <authorList>
            <person name="Goeker M."/>
        </authorList>
    </citation>
    <scope>NUCLEOTIDE SEQUENCE [LARGE SCALE GENOMIC DNA]</scope>
    <source>
        <strain evidence="6 8">DSM 22727</strain>
    </source>
</reference>
<evidence type="ECO:0000313" key="5">
    <source>
        <dbReference type="EMBL" id="KEZ94132.1"/>
    </source>
</evidence>
<dbReference type="AlphaFoldDB" id="A0A084JYU8"/>
<protein>
    <submittedName>
        <fullName evidence="5">4-hydroxybutyrate CoA-transferase</fullName>
    </submittedName>
    <submittedName>
        <fullName evidence="6">Acyl-CoA hydrolase</fullName>
    </submittedName>
</protein>
<dbReference type="GO" id="GO:0006083">
    <property type="term" value="P:acetate metabolic process"/>
    <property type="evidence" value="ECO:0007669"/>
    <property type="project" value="InterPro"/>
</dbReference>